<comment type="caution">
    <text evidence="3">The sequence shown here is derived from an EMBL/GenBank/DDBJ whole genome shotgun (WGS) entry which is preliminary data.</text>
</comment>
<protein>
    <submittedName>
        <fullName evidence="3">Extracellular solute-binding protein</fullName>
    </submittedName>
</protein>
<dbReference type="PANTHER" id="PTHR43649:SF17">
    <property type="entry name" value="ABC TRANSPORTER SOLUTE BINDING PROTEIN-SUGAR TRANSPORT"/>
    <property type="match status" value="1"/>
</dbReference>
<evidence type="ECO:0000313" key="3">
    <source>
        <dbReference type="EMBL" id="NOU67844.1"/>
    </source>
</evidence>
<name>A0ABX1XHD9_9BACL</name>
<organism evidence="3 4">
    <name type="scientific">Paenibacillus plantarum</name>
    <dbReference type="NCBI Taxonomy" id="2654975"/>
    <lineage>
        <taxon>Bacteria</taxon>
        <taxon>Bacillati</taxon>
        <taxon>Bacillota</taxon>
        <taxon>Bacilli</taxon>
        <taxon>Bacillales</taxon>
        <taxon>Paenibacillaceae</taxon>
        <taxon>Paenibacillus</taxon>
    </lineage>
</organism>
<accession>A0ABX1XHD9</accession>
<reference evidence="3 4" key="1">
    <citation type="submission" date="2019-10" db="EMBL/GenBank/DDBJ databases">
        <title>Description of Paenibacillus humi sp. nov.</title>
        <authorList>
            <person name="Carlier A."/>
            <person name="Qi S."/>
        </authorList>
    </citation>
    <scope>NUCLEOTIDE SEQUENCE [LARGE SCALE GENOMIC DNA]</scope>
    <source>
        <strain evidence="3 4">LMG 31461</strain>
    </source>
</reference>
<feature type="region of interest" description="Disordered" evidence="1">
    <location>
        <begin position="35"/>
        <end position="56"/>
    </location>
</feature>
<gene>
    <name evidence="3" type="ORF">GC096_27850</name>
</gene>
<proteinExistence type="predicted"/>
<dbReference type="PANTHER" id="PTHR43649">
    <property type="entry name" value="ARABINOSE-BINDING PROTEIN-RELATED"/>
    <property type="match status" value="1"/>
</dbReference>
<feature type="domain" description="DUF3502" evidence="2">
    <location>
        <begin position="445"/>
        <end position="512"/>
    </location>
</feature>
<dbReference type="Proteomes" id="UP000653578">
    <property type="component" value="Unassembled WGS sequence"/>
</dbReference>
<dbReference type="InterPro" id="IPR022627">
    <property type="entry name" value="DUF3502"/>
</dbReference>
<evidence type="ECO:0000313" key="4">
    <source>
        <dbReference type="Proteomes" id="UP000653578"/>
    </source>
</evidence>
<dbReference type="PROSITE" id="PS51257">
    <property type="entry name" value="PROKAR_LIPOPROTEIN"/>
    <property type="match status" value="1"/>
</dbReference>
<keyword evidence="4" id="KW-1185">Reference proteome</keyword>
<dbReference type="Pfam" id="PF01547">
    <property type="entry name" value="SBP_bac_1"/>
    <property type="match status" value="1"/>
</dbReference>
<evidence type="ECO:0000256" key="1">
    <source>
        <dbReference type="SAM" id="MobiDB-lite"/>
    </source>
</evidence>
<dbReference type="EMBL" id="WHNY01000074">
    <property type="protein sequence ID" value="NOU67844.1"/>
    <property type="molecule type" value="Genomic_DNA"/>
</dbReference>
<dbReference type="InterPro" id="IPR050490">
    <property type="entry name" value="Bact_solute-bd_prot1"/>
</dbReference>
<dbReference type="InterPro" id="IPR006059">
    <property type="entry name" value="SBP"/>
</dbReference>
<evidence type="ECO:0000259" key="2">
    <source>
        <dbReference type="Pfam" id="PF12010"/>
    </source>
</evidence>
<dbReference type="Pfam" id="PF12010">
    <property type="entry name" value="DUF3502"/>
    <property type="match status" value="1"/>
</dbReference>
<dbReference type="SUPFAM" id="SSF53850">
    <property type="entry name" value="Periplasmic binding protein-like II"/>
    <property type="match status" value="1"/>
</dbReference>
<dbReference type="Gene3D" id="3.40.190.10">
    <property type="entry name" value="Periplasmic binding protein-like II"/>
    <property type="match status" value="1"/>
</dbReference>
<sequence>MTTIFRGDLITMKKVFVMTTVILTLSAVLAGCSSSATKENTPQSTSESTKGNASSSKLDPYKLTIVYATGAVPKDLKAVQDKMNAYLTDKINATVELKPIEWGTWIEKTNLMIATSEPMDVMMTAGGLGYSQNVAKGAFIPLDELIAKYGGDVTKSLQPQFLDGTRIGGKIYGLPTNKEFASVDGVLFNKALVDKYKFDISKVNKLEDLEPMLQTIKDNEPDIVPFFGQEGRQMSNFAISSSSFDNLGDYLGALDRSSKELKVVDIFESKVFMDYAKLARKWYQAKYMNLDAATVKDFGAMQAGKAFAMYSELKPGKDAEMSSAWGVKVVQKEMVNTPITLNTTGIMTAIPKTSKDPNRAMMFLNMLYGDKTLLNLFDFGVEGTHYVKKDETTIDFPAGVDAASVGYKNEPWMWGNQMLTYLFPNEDPKKWEKFKTFNETADKSPALGFAWNSESLTQEVAASNSVLKQYQQAIMSGSVDPDVYIPKMVAALKSAGIDKIIAEKQKQLNEWSTTTKK</sequence>